<protein>
    <recommendedName>
        <fullName evidence="11">HSF-type DNA-binding domain-containing protein</fullName>
    </recommendedName>
</protein>
<evidence type="ECO:0000256" key="2">
    <source>
        <dbReference type="ARBA" id="ARBA00011233"/>
    </source>
</evidence>
<comment type="caution">
    <text evidence="12">The sequence shown here is derived from an EMBL/GenBank/DDBJ whole genome shotgun (WGS) entry which is preliminary data.</text>
</comment>
<keyword evidence="7" id="KW-0804">Transcription</keyword>
<keyword evidence="3" id="KW-0597">Phosphoprotein</keyword>
<gene>
    <name evidence="12" type="ORF">HHK36_011876</name>
</gene>
<accession>A0A835DHP4</accession>
<organism evidence="12 13">
    <name type="scientific">Tetracentron sinense</name>
    <name type="common">Spur-leaf</name>
    <dbReference type="NCBI Taxonomy" id="13715"/>
    <lineage>
        <taxon>Eukaryota</taxon>
        <taxon>Viridiplantae</taxon>
        <taxon>Streptophyta</taxon>
        <taxon>Embryophyta</taxon>
        <taxon>Tracheophyta</taxon>
        <taxon>Spermatophyta</taxon>
        <taxon>Magnoliopsida</taxon>
        <taxon>Trochodendrales</taxon>
        <taxon>Trochodendraceae</taxon>
        <taxon>Tetracentron</taxon>
    </lineage>
</organism>
<evidence type="ECO:0000256" key="3">
    <source>
        <dbReference type="ARBA" id="ARBA00022553"/>
    </source>
</evidence>
<keyword evidence="6" id="KW-0238">DNA-binding</keyword>
<dbReference type="FunFam" id="1.10.10.10:FF:000037">
    <property type="entry name" value="Heat stress transcription factor B-4"/>
    <property type="match status" value="1"/>
</dbReference>
<evidence type="ECO:0000313" key="12">
    <source>
        <dbReference type="EMBL" id="KAF8403771.1"/>
    </source>
</evidence>
<dbReference type="GO" id="GO:0000978">
    <property type="term" value="F:RNA polymerase II cis-regulatory region sequence-specific DNA binding"/>
    <property type="evidence" value="ECO:0007669"/>
    <property type="project" value="TreeGrafter"/>
</dbReference>
<name>A0A835DHP4_TETSI</name>
<keyword evidence="5" id="KW-0346">Stress response</keyword>
<dbReference type="GO" id="GO:0005634">
    <property type="term" value="C:nucleus"/>
    <property type="evidence" value="ECO:0007669"/>
    <property type="project" value="UniProtKB-SubCell"/>
</dbReference>
<evidence type="ECO:0000256" key="9">
    <source>
        <dbReference type="RuleBase" id="RU004020"/>
    </source>
</evidence>
<dbReference type="Pfam" id="PF00447">
    <property type="entry name" value="HSF_DNA-bind"/>
    <property type="match status" value="1"/>
</dbReference>
<dbReference type="GO" id="GO:0006357">
    <property type="term" value="P:regulation of transcription by RNA polymerase II"/>
    <property type="evidence" value="ECO:0007669"/>
    <property type="project" value="TreeGrafter"/>
</dbReference>
<dbReference type="OMA" id="MEHECEN"/>
<feature type="domain" description="HSF-type DNA-binding" evidence="11">
    <location>
        <begin position="23"/>
        <end position="116"/>
    </location>
</feature>
<comment type="subcellular location">
    <subcellularLocation>
        <location evidence="1">Nucleus</location>
    </subcellularLocation>
</comment>
<keyword evidence="4" id="KW-0805">Transcription regulation</keyword>
<sequence>MSQALAMEHECENSLLKYARRSSPSPFLLKTYKLIEDPTTNDTISWNADGTAFVIWQPVEFARVLLPTLFKHSNFSSFIRQLSSYGFRKVTTSRWEFYNDMFRRSERELLCKIRRRKDWGSKLLPVAPIQTAPQESDDHRGSSSTSGYGNLIDENKRLKRENEVLSSELIRMKNKHKELLDLVTVHASWENVEEDKRPKLFGVKLEVPGERKRKRSEINEM</sequence>
<proteinExistence type="inferred from homology"/>
<evidence type="ECO:0000313" key="13">
    <source>
        <dbReference type="Proteomes" id="UP000655225"/>
    </source>
</evidence>
<dbReference type="InterPro" id="IPR036388">
    <property type="entry name" value="WH-like_DNA-bd_sf"/>
</dbReference>
<evidence type="ECO:0000256" key="8">
    <source>
        <dbReference type="ARBA" id="ARBA00023242"/>
    </source>
</evidence>
<evidence type="ECO:0000256" key="6">
    <source>
        <dbReference type="ARBA" id="ARBA00023125"/>
    </source>
</evidence>
<reference evidence="12 13" key="1">
    <citation type="submission" date="2020-04" db="EMBL/GenBank/DDBJ databases">
        <title>Plant Genome Project.</title>
        <authorList>
            <person name="Zhang R.-G."/>
        </authorList>
    </citation>
    <scope>NUCLEOTIDE SEQUENCE [LARGE SCALE GENOMIC DNA]</scope>
    <source>
        <strain evidence="12">YNK0</strain>
        <tissue evidence="12">Leaf</tissue>
    </source>
</reference>
<feature type="region of interest" description="Disordered" evidence="10">
    <location>
        <begin position="130"/>
        <end position="150"/>
    </location>
</feature>
<dbReference type="PRINTS" id="PR00056">
    <property type="entry name" value="HSFDOMAIN"/>
</dbReference>
<dbReference type="SUPFAM" id="SSF46785">
    <property type="entry name" value="Winged helix' DNA-binding domain"/>
    <property type="match status" value="1"/>
</dbReference>
<evidence type="ECO:0000259" key="11">
    <source>
        <dbReference type="SMART" id="SM00415"/>
    </source>
</evidence>
<evidence type="ECO:0000256" key="7">
    <source>
        <dbReference type="ARBA" id="ARBA00023163"/>
    </source>
</evidence>
<dbReference type="Proteomes" id="UP000655225">
    <property type="component" value="Unassembled WGS sequence"/>
</dbReference>
<dbReference type="EMBL" id="JABCRI010000007">
    <property type="protein sequence ID" value="KAF8403771.1"/>
    <property type="molecule type" value="Genomic_DNA"/>
</dbReference>
<dbReference type="Gene3D" id="1.10.10.10">
    <property type="entry name" value="Winged helix-like DNA-binding domain superfamily/Winged helix DNA-binding domain"/>
    <property type="match status" value="1"/>
</dbReference>
<dbReference type="PANTHER" id="PTHR10015:SF285">
    <property type="entry name" value="HEAT STRESS TRANSCRIPTION FACTOR B-3"/>
    <property type="match status" value="1"/>
</dbReference>
<evidence type="ECO:0000256" key="1">
    <source>
        <dbReference type="ARBA" id="ARBA00004123"/>
    </source>
</evidence>
<dbReference type="PANTHER" id="PTHR10015">
    <property type="entry name" value="HEAT SHOCK TRANSCRIPTION FACTOR"/>
    <property type="match status" value="1"/>
</dbReference>
<dbReference type="OrthoDB" id="60033at2759"/>
<evidence type="ECO:0000256" key="10">
    <source>
        <dbReference type="SAM" id="MobiDB-lite"/>
    </source>
</evidence>
<evidence type="ECO:0000256" key="5">
    <source>
        <dbReference type="ARBA" id="ARBA00023016"/>
    </source>
</evidence>
<dbReference type="GO" id="GO:0003700">
    <property type="term" value="F:DNA-binding transcription factor activity"/>
    <property type="evidence" value="ECO:0007669"/>
    <property type="project" value="InterPro"/>
</dbReference>
<keyword evidence="13" id="KW-1185">Reference proteome</keyword>
<comment type="subunit">
    <text evidence="2">Homotrimer.</text>
</comment>
<dbReference type="InterPro" id="IPR000232">
    <property type="entry name" value="HSF_DNA-bd"/>
</dbReference>
<comment type="similarity">
    <text evidence="9">Belongs to the HSF family.</text>
</comment>
<dbReference type="SMART" id="SM00415">
    <property type="entry name" value="HSF"/>
    <property type="match status" value="1"/>
</dbReference>
<dbReference type="InterPro" id="IPR036390">
    <property type="entry name" value="WH_DNA-bd_sf"/>
</dbReference>
<evidence type="ECO:0000256" key="4">
    <source>
        <dbReference type="ARBA" id="ARBA00023015"/>
    </source>
</evidence>
<keyword evidence="8" id="KW-0539">Nucleus</keyword>
<dbReference type="AlphaFoldDB" id="A0A835DHP4"/>